<gene>
    <name evidence="3" type="ORF">HMPREF0769_10401</name>
</gene>
<dbReference type="EMBL" id="ACJA02000001">
    <property type="protein sequence ID" value="EFH96399.1"/>
    <property type="molecule type" value="Genomic_DNA"/>
</dbReference>
<dbReference type="AlphaFoldDB" id="A0A0E1XAI4"/>
<keyword evidence="1" id="KW-0175">Coiled coil</keyword>
<feature type="domain" description="Protein CR006 P-loop" evidence="2">
    <location>
        <begin position="18"/>
        <end position="676"/>
    </location>
</feature>
<evidence type="ECO:0000313" key="3">
    <source>
        <dbReference type="EMBL" id="EFH96399.1"/>
    </source>
</evidence>
<dbReference type="Gene3D" id="3.40.50.300">
    <property type="entry name" value="P-loop containing nucleotide triphosphate hydrolases"/>
    <property type="match status" value="2"/>
</dbReference>
<dbReference type="HOGENOM" id="CLU_386258_0_0_9"/>
<sequence length="706" mass="83549">MLELITDFSKKSFKNYSMKEELKFNAINIIYGVNGRGKTSLARGIKEIIEENNPDSLRYFYTDYIHELLLLEDSNKFKGVKATFGTKNVEIENKIIKLKNEVVDMTDTKKLLVEKRRKLRELINEIHKSRKGNLKIPLKSSNKSIEEVIAIYEKNLKDAKKIEHNIESIRNFVANDETLYNKYNSIYEVMIPSLKIETYDVDRLTKILQNNYTDIKIPSFEVIDWLRNGLELHNVEESICKFCGNNLNYNLIKEKIEIYLLNEKKKDFDYLKDVEKSIEQLSDNYEQYLSNIDIFVNELGVQKSVEESLGDSIDEIKRILKQKLGNMENDNLKFPSDDYITLISRLSEIEEECKEKKKIKLKELNKKTENINVIVTGSISLEILENQSIREELSSIQYEENECKKQEQLNEEINAKISKLHENQSDYNDFKIYLNGVFESINLHIRLKSDETTQNYYLYHDLENISLNIKDISEGEKNLIAFLFFYFELFEDEKQETIKSNIKTLIIDDPINSFDEANRFYVLELIKKVLKSKFNQIFIFTHSWNDFCDITYRLKGEDHNFYEVYKDHQGTSFLEKFKKVKTPYKKLFQEIYELSRKSQKDIVEEDCYYYHSINSIRRVFEEFLSFKLKNSDLAQKSNQPEIEEVYRKMTGNEMSNNKKIKLGSFLTIINVLSHKPYRAIDVIGSAKFLMRYIEDVDKAHYDAMKD</sequence>
<accession>A0A0E1XAI4</accession>
<protein>
    <recommendedName>
        <fullName evidence="2">Protein CR006 P-loop domain-containing protein</fullName>
    </recommendedName>
</protein>
<dbReference type="SUPFAM" id="SSF52540">
    <property type="entry name" value="P-loop containing nucleoside triphosphate hydrolases"/>
    <property type="match status" value="1"/>
</dbReference>
<evidence type="ECO:0000259" key="2">
    <source>
        <dbReference type="Pfam" id="PF13166"/>
    </source>
</evidence>
<dbReference type="Pfam" id="PF13166">
    <property type="entry name" value="AAA_13"/>
    <property type="match status" value="1"/>
</dbReference>
<dbReference type="Proteomes" id="UP000003455">
    <property type="component" value="Chromosome"/>
</dbReference>
<name>A0A0E1XAI4_STAAU</name>
<dbReference type="InterPro" id="IPR026866">
    <property type="entry name" value="CR006_AAA"/>
</dbReference>
<feature type="coiled-coil region" evidence="1">
    <location>
        <begin position="88"/>
        <end position="162"/>
    </location>
</feature>
<dbReference type="RefSeq" id="WP_000891228.1">
    <property type="nucleotide sequence ID" value="NZ_CM000952.1"/>
</dbReference>
<dbReference type="InterPro" id="IPR027417">
    <property type="entry name" value="P-loop_NTPase"/>
</dbReference>
<reference evidence="3" key="1">
    <citation type="submission" date="2010-05" db="EMBL/GenBank/DDBJ databases">
        <authorList>
            <person name="Muzny D."/>
            <person name="Qin X."/>
            <person name="Buhay C."/>
            <person name="Dugan-Rocha S."/>
            <person name="Ding Y."/>
            <person name="Chen G."/>
            <person name="Hawes A."/>
            <person name="Holder M."/>
            <person name="Jhangiani S."/>
            <person name="Johnson A."/>
            <person name="Khan Z."/>
            <person name="Li Z."/>
            <person name="Liu W."/>
            <person name="Liu X."/>
            <person name="Perez L."/>
            <person name="Shen H."/>
            <person name="Wang Q."/>
            <person name="Watt J."/>
            <person name="Xi L."/>
            <person name="Xin Y."/>
            <person name="Zhou J."/>
            <person name="Deng J."/>
            <person name="Jiang H."/>
            <person name="Liu Y."/>
            <person name="Qu J."/>
            <person name="Song X.-Z."/>
            <person name="Zhang L."/>
            <person name="Villasana D."/>
            <person name="Johnson A."/>
            <person name="Liu J."/>
            <person name="Liyanage D."/>
            <person name="Lorensuhewa L."/>
            <person name="Robinson T."/>
            <person name="Song A."/>
            <person name="Song B.-B."/>
            <person name="Dinh H."/>
            <person name="Thornton R."/>
            <person name="Coyle M."/>
            <person name="Francisco L."/>
            <person name="Jackson L."/>
            <person name="Javaid M."/>
            <person name="Korchina V."/>
            <person name="Kovar C."/>
            <person name="Mata R."/>
            <person name="Mathew T."/>
            <person name="Ngo R."/>
            <person name="Nguyen L."/>
            <person name="Nguyen N."/>
            <person name="Okwuonu G."/>
            <person name="Ongeri F."/>
            <person name="Pham C."/>
            <person name="Simmons D."/>
            <person name="Wilczek-Boney K."/>
            <person name="Hale W."/>
            <person name="Jakkamsetti A."/>
            <person name="Pham P."/>
            <person name="Ruth R."/>
            <person name="San Lucas F."/>
            <person name="Warren J."/>
            <person name="Zhang J."/>
            <person name="Zhao Z."/>
            <person name="Zhou C."/>
            <person name="Zhu D."/>
            <person name="Lee S."/>
            <person name="Bess C."/>
            <person name="Blankenburg K."/>
            <person name="Forbes L."/>
            <person name="Fu Q."/>
            <person name="Gubbala S."/>
            <person name="Hirani K."/>
            <person name="Jayaseelan J.C."/>
            <person name="Lara F."/>
            <person name="Munidasa M."/>
            <person name="Palculict T."/>
            <person name="Patil S."/>
            <person name="Pu L.-L."/>
            <person name="Saada N."/>
            <person name="Tang L."/>
            <person name="Weissenberger G."/>
            <person name="Zhu Y."/>
            <person name="Hemphill L."/>
            <person name="Shang Y."/>
            <person name="Youmans B."/>
            <person name="Ayvaz T."/>
            <person name="Ross M."/>
            <person name="Santibanez J."/>
            <person name="Aqrawi P."/>
            <person name="Gross S."/>
            <person name="Joshi V."/>
            <person name="Fowler G."/>
            <person name="Nazareth L."/>
            <person name="Reid J."/>
            <person name="Worley K."/>
            <person name="Petrosino J."/>
            <person name="Highlander S."/>
            <person name="Gibbs R."/>
        </authorList>
    </citation>
    <scope>NUCLEOTIDE SEQUENCE [LARGE SCALE GENOMIC DNA]</scope>
    <source>
        <strain evidence="3">MN8</strain>
    </source>
</reference>
<feature type="coiled-coil region" evidence="1">
    <location>
        <begin position="396"/>
        <end position="423"/>
    </location>
</feature>
<organism evidence="3">
    <name type="scientific">Staphylococcus aureus subsp. aureus MN8</name>
    <dbReference type="NCBI Taxonomy" id="548470"/>
    <lineage>
        <taxon>Bacteria</taxon>
        <taxon>Bacillati</taxon>
        <taxon>Bacillota</taxon>
        <taxon>Bacilli</taxon>
        <taxon>Bacillales</taxon>
        <taxon>Staphylococcaceae</taxon>
        <taxon>Staphylococcus</taxon>
    </lineage>
</organism>
<comment type="caution">
    <text evidence="3">The sequence shown here is derived from an EMBL/GenBank/DDBJ whole genome shotgun (WGS) entry which is preliminary data.</text>
</comment>
<proteinExistence type="predicted"/>
<evidence type="ECO:0000256" key="1">
    <source>
        <dbReference type="SAM" id="Coils"/>
    </source>
</evidence>
<feature type="coiled-coil region" evidence="1">
    <location>
        <begin position="271"/>
        <end position="298"/>
    </location>
</feature>